<sequence>MHREGEGDAFFPAAFVVFAPDDGEGDGAGAIGVESANPFRSGNRNNKTATIPTIALPGDRPMTPLFGDIRSSLPIFCLLIFLMGFHFEGVPGRPGPEDFSGRIRRHLVSGDRSDRILIRILGVKAGNDI</sequence>
<gene>
    <name evidence="2" type="ORF">Y981_08490</name>
</gene>
<proteinExistence type="predicted"/>
<dbReference type="AlphaFoldDB" id="A0A059XY65"/>
<evidence type="ECO:0000313" key="2">
    <source>
        <dbReference type="EMBL" id="AIA31818.1"/>
    </source>
</evidence>
<organism evidence="2 3">
    <name type="scientific">Leptospirillum ferriphilum YSK</name>
    <dbReference type="NCBI Taxonomy" id="1441628"/>
    <lineage>
        <taxon>Bacteria</taxon>
        <taxon>Pseudomonadati</taxon>
        <taxon>Nitrospirota</taxon>
        <taxon>Nitrospiria</taxon>
        <taxon>Nitrospirales</taxon>
        <taxon>Nitrospiraceae</taxon>
        <taxon>Leptospirillum</taxon>
    </lineage>
</organism>
<dbReference type="Proteomes" id="UP000027059">
    <property type="component" value="Chromosome"/>
</dbReference>
<evidence type="ECO:0000256" key="1">
    <source>
        <dbReference type="SAM" id="MobiDB-lite"/>
    </source>
</evidence>
<keyword evidence="3" id="KW-1185">Reference proteome</keyword>
<dbReference type="HOGENOM" id="CLU_1946155_0_0_0"/>
<feature type="region of interest" description="Disordered" evidence="1">
    <location>
        <begin position="29"/>
        <end position="52"/>
    </location>
</feature>
<evidence type="ECO:0000313" key="3">
    <source>
        <dbReference type="Proteomes" id="UP000027059"/>
    </source>
</evidence>
<dbReference type="KEGG" id="lfp:Y981_08490"/>
<reference evidence="3" key="1">
    <citation type="submission" date="2014-02" db="EMBL/GenBank/DDBJ databases">
        <title>Complete genome sequence and comparative genomic analysis of the nitrogen-fixing bacterium Leptospirillum ferriphilum YSK.</title>
        <authorList>
            <person name="Guo X."/>
            <person name="Yin H."/>
            <person name="Liang Y."/>
            <person name="Hu Q."/>
            <person name="Ma L."/>
            <person name="Xiao Y."/>
            <person name="Zhang X."/>
            <person name="Qiu G."/>
            <person name="Liu X."/>
        </authorList>
    </citation>
    <scope>NUCLEOTIDE SEQUENCE [LARGE SCALE GENOMIC DNA]</scope>
    <source>
        <strain evidence="3">YSK</strain>
    </source>
</reference>
<feature type="compositionally biased region" description="Polar residues" evidence="1">
    <location>
        <begin position="38"/>
        <end position="51"/>
    </location>
</feature>
<reference evidence="2 3" key="2">
    <citation type="journal article" date="2015" name="Biomed. Res. Int.">
        <title>Effects of Arsenite Resistance on the Growth and Functional Gene Expression of Leptospirillum ferriphilum and Acidithiobacillus thiooxidans in Pure Culture and Coculture.</title>
        <authorList>
            <person name="Jiang H."/>
            <person name="Liang Y."/>
            <person name="Yin H."/>
            <person name="Xiao Y."/>
            <person name="Guo X."/>
            <person name="Xu Y."/>
            <person name="Hu Q."/>
            <person name="Liu H."/>
            <person name="Liu X."/>
        </authorList>
    </citation>
    <scope>NUCLEOTIDE SEQUENCE [LARGE SCALE GENOMIC DNA]</scope>
    <source>
        <strain evidence="2 3">YSK</strain>
    </source>
</reference>
<accession>A0A059XY65</accession>
<protein>
    <submittedName>
        <fullName evidence="2">Uncharacterized protein</fullName>
    </submittedName>
</protein>
<name>A0A059XY65_9BACT</name>
<dbReference type="EMBL" id="CP007243">
    <property type="protein sequence ID" value="AIA31818.1"/>
    <property type="molecule type" value="Genomic_DNA"/>
</dbReference>